<gene>
    <name evidence="2" type="ORF">DWB85_13945</name>
</gene>
<evidence type="ECO:0000313" key="2">
    <source>
        <dbReference type="EMBL" id="RLQ21179.1"/>
    </source>
</evidence>
<organism evidence="2 3">
    <name type="scientific">Seongchinamella sediminis</name>
    <dbReference type="NCBI Taxonomy" id="2283635"/>
    <lineage>
        <taxon>Bacteria</taxon>
        <taxon>Pseudomonadati</taxon>
        <taxon>Pseudomonadota</taxon>
        <taxon>Gammaproteobacteria</taxon>
        <taxon>Cellvibrionales</taxon>
        <taxon>Halieaceae</taxon>
        <taxon>Seongchinamella</taxon>
    </lineage>
</organism>
<evidence type="ECO:0000256" key="1">
    <source>
        <dbReference type="ARBA" id="ARBA00022679"/>
    </source>
</evidence>
<dbReference type="EMBL" id="QRAN01000015">
    <property type="protein sequence ID" value="RLQ21179.1"/>
    <property type="molecule type" value="Genomic_DNA"/>
</dbReference>
<comment type="caution">
    <text evidence="2">The sequence shown here is derived from an EMBL/GenBank/DDBJ whole genome shotgun (WGS) entry which is preliminary data.</text>
</comment>
<dbReference type="InterPro" id="IPR026634">
    <property type="entry name" value="TPST-like"/>
</dbReference>
<dbReference type="OrthoDB" id="9815894at2"/>
<proteinExistence type="predicted"/>
<evidence type="ECO:0000313" key="3">
    <source>
        <dbReference type="Proteomes" id="UP000265509"/>
    </source>
</evidence>
<keyword evidence="3" id="KW-1185">Reference proteome</keyword>
<dbReference type="Pfam" id="PF13469">
    <property type="entry name" value="Sulfotransfer_3"/>
    <property type="match status" value="1"/>
</dbReference>
<dbReference type="AlphaFoldDB" id="A0A3L7DX81"/>
<dbReference type="InterPro" id="IPR027417">
    <property type="entry name" value="P-loop_NTPase"/>
</dbReference>
<protein>
    <submittedName>
        <fullName evidence="2">Sulfotransferase</fullName>
    </submittedName>
</protein>
<accession>A0A3L7DX81</accession>
<dbReference type="GO" id="GO:0008476">
    <property type="term" value="F:protein-tyrosine sulfotransferase activity"/>
    <property type="evidence" value="ECO:0007669"/>
    <property type="project" value="InterPro"/>
</dbReference>
<dbReference type="Gene3D" id="3.40.50.300">
    <property type="entry name" value="P-loop containing nucleotide triphosphate hydrolases"/>
    <property type="match status" value="1"/>
</dbReference>
<dbReference type="SUPFAM" id="SSF52540">
    <property type="entry name" value="P-loop containing nucleoside triphosphate hydrolases"/>
    <property type="match status" value="1"/>
</dbReference>
<dbReference type="Proteomes" id="UP000265509">
    <property type="component" value="Unassembled WGS sequence"/>
</dbReference>
<dbReference type="PANTHER" id="PTHR12788:SF10">
    <property type="entry name" value="PROTEIN-TYROSINE SULFOTRANSFERASE"/>
    <property type="match status" value="1"/>
</dbReference>
<name>A0A3L7DX81_9GAMM</name>
<dbReference type="PANTHER" id="PTHR12788">
    <property type="entry name" value="PROTEIN-TYROSINE SULFOTRANSFERASE 2"/>
    <property type="match status" value="1"/>
</dbReference>
<sequence length="334" mass="38507">MVAQVDRSYIRARPSRLWSRLLAYLFFEGRPLTTRGQWLNPLIFFLFELQKRMPILRTPSSPVFILGTGRSGTTILGIVLSMNKDVGFLNEPKAIWAALRDDEDLIGSYHRDAARYRLGAVDVSPELKSAAHRIYGSYLRFSMTRRIVDKYPELIFRVPFVRKIFPDAKFIFLSRNGWDTCCSIDDWSTRLGTQVDDQNHDWWGVNRRKWNLLVNQIIPEHADLSPHVGMLRDLKDQKLMAATEWIVTMREGMRLLESYPDDVMHVHYESLCDRPATVCKQIAEFAGLTNDAVFLEYAEKVLIKPERKAEFDLPPALQTPFRATIGALAELGDE</sequence>
<reference evidence="2 3" key="1">
    <citation type="submission" date="2018-07" db="EMBL/GenBank/DDBJ databases">
        <title>Halioglobus sp. genome submission.</title>
        <authorList>
            <person name="Ye M.-Q."/>
            <person name="Du Z.-J."/>
        </authorList>
    </citation>
    <scope>NUCLEOTIDE SEQUENCE [LARGE SCALE GENOMIC DNA]</scope>
    <source>
        <strain evidence="2 3">U0301</strain>
    </source>
</reference>
<keyword evidence="1 2" id="KW-0808">Transferase</keyword>